<evidence type="ECO:0000256" key="8">
    <source>
        <dbReference type="ARBA" id="ARBA00035672"/>
    </source>
</evidence>
<dbReference type="SUPFAM" id="SSF52540">
    <property type="entry name" value="P-loop containing nucleoside triphosphate hydrolases"/>
    <property type="match status" value="1"/>
</dbReference>
<evidence type="ECO:0000256" key="2">
    <source>
        <dbReference type="ARBA" id="ARBA00022741"/>
    </source>
</evidence>
<dbReference type="EMBL" id="UINC01042964">
    <property type="protein sequence ID" value="SVB46309.1"/>
    <property type="molecule type" value="Genomic_DNA"/>
</dbReference>
<dbReference type="SMART" id="SM00963">
    <property type="entry name" value="SRP54_N"/>
    <property type="match status" value="1"/>
</dbReference>
<dbReference type="InterPro" id="IPR004780">
    <property type="entry name" value="SRP"/>
</dbReference>
<dbReference type="CDD" id="cd18539">
    <property type="entry name" value="SRP_G"/>
    <property type="match status" value="1"/>
</dbReference>
<keyword evidence="5" id="KW-0342">GTP-binding</keyword>
<dbReference type="NCBIfam" id="TIGR00959">
    <property type="entry name" value="ffh"/>
    <property type="match status" value="1"/>
</dbReference>
<evidence type="ECO:0000256" key="6">
    <source>
        <dbReference type="ARBA" id="ARBA00023135"/>
    </source>
</evidence>
<dbReference type="GO" id="GO:0005786">
    <property type="term" value="C:signal recognition particle, endoplasmic reticulum targeting"/>
    <property type="evidence" value="ECO:0007669"/>
    <property type="project" value="UniProtKB-KW"/>
</dbReference>
<dbReference type="Gene3D" id="1.10.260.30">
    <property type="entry name" value="Signal recognition particle, SRP54 subunit, M-domain"/>
    <property type="match status" value="1"/>
</dbReference>
<dbReference type="PANTHER" id="PTHR11564:SF5">
    <property type="entry name" value="SIGNAL RECOGNITION PARTICLE SUBUNIT SRP54"/>
    <property type="match status" value="1"/>
</dbReference>
<organism evidence="10">
    <name type="scientific">marine metagenome</name>
    <dbReference type="NCBI Taxonomy" id="408172"/>
    <lineage>
        <taxon>unclassified sequences</taxon>
        <taxon>metagenomes</taxon>
        <taxon>ecological metagenomes</taxon>
    </lineage>
</organism>
<dbReference type="InterPro" id="IPR036891">
    <property type="entry name" value="Signal_recog_part_SRP54_M_sf"/>
</dbReference>
<dbReference type="InterPro" id="IPR027417">
    <property type="entry name" value="P-loop_NTPase"/>
</dbReference>
<dbReference type="InterPro" id="IPR004125">
    <property type="entry name" value="Signal_recog_particle_SRP54_M"/>
</dbReference>
<proteinExistence type="inferred from homology"/>
<dbReference type="AlphaFoldDB" id="A0A382E7E1"/>
<evidence type="ECO:0000256" key="7">
    <source>
        <dbReference type="ARBA" id="ARBA00023274"/>
    </source>
</evidence>
<reference evidence="10" key="1">
    <citation type="submission" date="2018-05" db="EMBL/GenBank/DDBJ databases">
        <authorList>
            <person name="Lanie J.A."/>
            <person name="Ng W.-L."/>
            <person name="Kazmierczak K.M."/>
            <person name="Andrzejewski T.M."/>
            <person name="Davidsen T.M."/>
            <person name="Wayne K.J."/>
            <person name="Tettelin H."/>
            <person name="Glass J.I."/>
            <person name="Rusch D."/>
            <person name="Podicherti R."/>
            <person name="Tsui H.-C.T."/>
            <person name="Winkler M.E."/>
        </authorList>
    </citation>
    <scope>NUCLEOTIDE SEQUENCE</scope>
</reference>
<evidence type="ECO:0000256" key="3">
    <source>
        <dbReference type="ARBA" id="ARBA00022801"/>
    </source>
</evidence>
<dbReference type="Gene3D" id="1.20.120.140">
    <property type="entry name" value="Signal recognition particle SRP54, nucleotide-binding domain"/>
    <property type="match status" value="1"/>
</dbReference>
<dbReference type="EC" id="3.6.5.4" evidence="8"/>
<evidence type="ECO:0000256" key="4">
    <source>
        <dbReference type="ARBA" id="ARBA00022884"/>
    </source>
</evidence>
<dbReference type="Pfam" id="PF02881">
    <property type="entry name" value="SRP54_N"/>
    <property type="match status" value="1"/>
</dbReference>
<sequence length="428" mass="47431">IRDIRRALLEADVSLPVVKDFIDQVKKEALGKEVLRSITPAQMIIKIVNDELIKILGSESFDLNINGVSPTTFLFAGLQGSGKTTTVAKIGNYLKNKFNKKVMLVSLDIHRPAAFDQLNILSQKINVNILPKVENQLPIDIVKRSFEAAKLQEVDCILYDTAGRTNINEQLMDELSALEKEINPLETLLVLDSLTGQEAVNVAADFSKKIKLTGSILTRIDGDSRGGAALSMKFATGCPIKFMGIGELIDDLEIFYPQRIANRILGMGDIVTLVEKASETIEEENATKMAEKMQKGEFDLEDLLSQIQQMKKMGGLSSIMKFVPGLKNLESKISESNQSEDLIRKQEAIIFSMTKHERQKPKIINGSRKKRIAAGSGTVVSDINRILKQHRKMSDMMKKLSKKGMGSLDPNMLSGQLGQGIPNDFLKK</sequence>
<dbReference type="GO" id="GO:0008312">
    <property type="term" value="F:7S RNA binding"/>
    <property type="evidence" value="ECO:0007669"/>
    <property type="project" value="InterPro"/>
</dbReference>
<evidence type="ECO:0000259" key="9">
    <source>
        <dbReference type="PROSITE" id="PS00300"/>
    </source>
</evidence>
<comment type="similarity">
    <text evidence="1">Belongs to the GTP-binding SRP family. SRP54 subfamily.</text>
</comment>
<feature type="non-terminal residue" evidence="10">
    <location>
        <position position="1"/>
    </location>
</feature>
<dbReference type="GO" id="GO:0006614">
    <property type="term" value="P:SRP-dependent cotranslational protein targeting to membrane"/>
    <property type="evidence" value="ECO:0007669"/>
    <property type="project" value="InterPro"/>
</dbReference>
<name>A0A382E7E1_9ZZZZ</name>
<dbReference type="Pfam" id="PF02978">
    <property type="entry name" value="SRP_SPB"/>
    <property type="match status" value="1"/>
</dbReference>
<dbReference type="GO" id="GO:0005525">
    <property type="term" value="F:GTP binding"/>
    <property type="evidence" value="ECO:0007669"/>
    <property type="project" value="UniProtKB-KW"/>
</dbReference>
<dbReference type="InterPro" id="IPR042101">
    <property type="entry name" value="SRP54_N_sf"/>
</dbReference>
<keyword evidence="7" id="KW-0687">Ribonucleoprotein</keyword>
<keyword evidence="2" id="KW-0547">Nucleotide-binding</keyword>
<dbReference type="InterPro" id="IPR003593">
    <property type="entry name" value="AAA+_ATPase"/>
</dbReference>
<dbReference type="InterPro" id="IPR013822">
    <property type="entry name" value="Signal_recog_particl_SRP54_hlx"/>
</dbReference>
<dbReference type="Pfam" id="PF00448">
    <property type="entry name" value="SRP54"/>
    <property type="match status" value="1"/>
</dbReference>
<dbReference type="SMART" id="SM00962">
    <property type="entry name" value="SRP54"/>
    <property type="match status" value="1"/>
</dbReference>
<dbReference type="InterPro" id="IPR000897">
    <property type="entry name" value="SRP54_GTPase_dom"/>
</dbReference>
<evidence type="ECO:0000256" key="1">
    <source>
        <dbReference type="ARBA" id="ARBA00005450"/>
    </source>
</evidence>
<dbReference type="SMART" id="SM00382">
    <property type="entry name" value="AAA"/>
    <property type="match status" value="1"/>
</dbReference>
<feature type="domain" description="SRP54-type proteins GTP-binding" evidence="9">
    <location>
        <begin position="239"/>
        <end position="252"/>
    </location>
</feature>
<protein>
    <recommendedName>
        <fullName evidence="8">signal-recognition-particle GTPase</fullName>
        <ecNumber evidence="8">3.6.5.4</ecNumber>
    </recommendedName>
</protein>
<dbReference type="Gene3D" id="3.40.50.300">
    <property type="entry name" value="P-loop containing nucleotide triphosphate hydrolases"/>
    <property type="match status" value="1"/>
</dbReference>
<dbReference type="PROSITE" id="PS00300">
    <property type="entry name" value="SRP54"/>
    <property type="match status" value="1"/>
</dbReference>
<evidence type="ECO:0000313" key="10">
    <source>
        <dbReference type="EMBL" id="SVB46309.1"/>
    </source>
</evidence>
<keyword evidence="4" id="KW-0694">RNA-binding</keyword>
<dbReference type="PANTHER" id="PTHR11564">
    <property type="entry name" value="SIGNAL RECOGNITION PARTICLE 54K PROTEIN SRP54"/>
    <property type="match status" value="1"/>
</dbReference>
<dbReference type="SUPFAM" id="SSF47446">
    <property type="entry name" value="Signal peptide-binding domain"/>
    <property type="match status" value="1"/>
</dbReference>
<evidence type="ECO:0000256" key="5">
    <source>
        <dbReference type="ARBA" id="ARBA00023134"/>
    </source>
</evidence>
<keyword evidence="3" id="KW-0378">Hydrolase</keyword>
<dbReference type="InterPro" id="IPR022941">
    <property type="entry name" value="SRP54"/>
</dbReference>
<gene>
    <name evidence="10" type="ORF">METZ01_LOCUS199163</name>
</gene>
<accession>A0A382E7E1</accession>
<dbReference type="GO" id="GO:0003924">
    <property type="term" value="F:GTPase activity"/>
    <property type="evidence" value="ECO:0007669"/>
    <property type="project" value="InterPro"/>
</dbReference>
<keyword evidence="6" id="KW-0733">Signal recognition particle</keyword>